<dbReference type="OrthoDB" id="4137935at2"/>
<evidence type="ECO:0000259" key="4">
    <source>
        <dbReference type="PROSITE" id="PS51898"/>
    </source>
</evidence>
<comment type="caution">
    <text evidence="6">The sequence shown here is derived from an EMBL/GenBank/DDBJ whole genome shotgun (WGS) entry which is preliminary data.</text>
</comment>
<gene>
    <name evidence="6" type="ORF">ATJ97_1489</name>
</gene>
<dbReference type="Proteomes" id="UP000222106">
    <property type="component" value="Unassembled WGS sequence"/>
</dbReference>
<dbReference type="PANTHER" id="PTHR30349">
    <property type="entry name" value="PHAGE INTEGRASE-RELATED"/>
    <property type="match status" value="1"/>
</dbReference>
<dbReference type="InterPro" id="IPR011010">
    <property type="entry name" value="DNA_brk_join_enz"/>
</dbReference>
<dbReference type="SUPFAM" id="SSF56349">
    <property type="entry name" value="DNA breaking-rejoining enzymes"/>
    <property type="match status" value="1"/>
</dbReference>
<dbReference type="EMBL" id="PDJI01000004">
    <property type="protein sequence ID" value="PFG38995.1"/>
    <property type="molecule type" value="Genomic_DNA"/>
</dbReference>
<evidence type="ECO:0000313" key="7">
    <source>
        <dbReference type="Proteomes" id="UP000222106"/>
    </source>
</evidence>
<evidence type="ECO:0000259" key="5">
    <source>
        <dbReference type="PROSITE" id="PS51900"/>
    </source>
</evidence>
<evidence type="ECO:0000256" key="2">
    <source>
        <dbReference type="ARBA" id="ARBA00023172"/>
    </source>
</evidence>
<dbReference type="Pfam" id="PF00589">
    <property type="entry name" value="Phage_integrase"/>
    <property type="match status" value="1"/>
</dbReference>
<dbReference type="RefSeq" id="WP_098483172.1">
    <property type="nucleotide sequence ID" value="NZ_PDJI01000004.1"/>
</dbReference>
<dbReference type="GO" id="GO:0003677">
    <property type="term" value="F:DNA binding"/>
    <property type="evidence" value="ECO:0007669"/>
    <property type="project" value="UniProtKB-UniRule"/>
</dbReference>
<evidence type="ECO:0000313" key="6">
    <source>
        <dbReference type="EMBL" id="PFG38995.1"/>
    </source>
</evidence>
<feature type="domain" description="Core-binding (CB)" evidence="5">
    <location>
        <begin position="13"/>
        <end position="93"/>
    </location>
</feature>
<proteinExistence type="predicted"/>
<name>A0A2A9EL60_9MICO</name>
<keyword evidence="1 3" id="KW-0238">DNA-binding</keyword>
<dbReference type="PANTHER" id="PTHR30349:SF81">
    <property type="entry name" value="TYROSINE RECOMBINASE XERC"/>
    <property type="match status" value="1"/>
</dbReference>
<dbReference type="InterPro" id="IPR044068">
    <property type="entry name" value="CB"/>
</dbReference>
<evidence type="ECO:0000256" key="3">
    <source>
        <dbReference type="PROSITE-ProRule" id="PRU01248"/>
    </source>
</evidence>
<dbReference type="GO" id="GO:0006310">
    <property type="term" value="P:DNA recombination"/>
    <property type="evidence" value="ECO:0007669"/>
    <property type="project" value="UniProtKB-KW"/>
</dbReference>
<dbReference type="AlphaFoldDB" id="A0A2A9EL60"/>
<dbReference type="InterPro" id="IPR010998">
    <property type="entry name" value="Integrase_recombinase_N"/>
</dbReference>
<dbReference type="InterPro" id="IPR002104">
    <property type="entry name" value="Integrase_catalytic"/>
</dbReference>
<sequence length="300" mass="33199">MAGALTVPRRMPGGAELAAAGYLAQYRGRTLVIYTQHLRILYGWCEGVQLDPLEVRRVHLDLFRHYLEKGRGNGPGTVAARLRCVRAFYRYAAEEGFIDDSPARRLVVPHVRRDETRLLGLSREEVAALLVAAREAGPARWALVSLLALLGLRVGEACDLNIEDTRGEAQGYRTVSFVGKGAKPATMPLTPPVAEAVDAAAGERGRGPLLLRRSLTRLDRATAYRWIRVLGDRTLDKHVHPHVLRHAFVTLSLDAGATLRDVQNAARHADPRMTAMYDRARGNLQRHAAHLLADYVTKKS</sequence>
<dbReference type="PROSITE" id="PS51898">
    <property type="entry name" value="TYR_RECOMBINASE"/>
    <property type="match status" value="1"/>
</dbReference>
<dbReference type="PROSITE" id="PS51900">
    <property type="entry name" value="CB"/>
    <property type="match status" value="1"/>
</dbReference>
<keyword evidence="7" id="KW-1185">Reference proteome</keyword>
<dbReference type="InterPro" id="IPR013762">
    <property type="entry name" value="Integrase-like_cat_sf"/>
</dbReference>
<dbReference type="Gene3D" id="1.10.443.10">
    <property type="entry name" value="Intergrase catalytic core"/>
    <property type="match status" value="1"/>
</dbReference>
<feature type="domain" description="Tyr recombinase" evidence="4">
    <location>
        <begin position="116"/>
        <end position="290"/>
    </location>
</feature>
<dbReference type="Gene3D" id="1.10.150.130">
    <property type="match status" value="1"/>
</dbReference>
<reference evidence="6 7" key="1">
    <citation type="submission" date="2017-10" db="EMBL/GenBank/DDBJ databases">
        <title>Sequencing the genomes of 1000 actinobacteria strains.</title>
        <authorList>
            <person name="Klenk H.-P."/>
        </authorList>
    </citation>
    <scope>NUCLEOTIDE SEQUENCE [LARGE SCALE GENOMIC DNA]</scope>
    <source>
        <strain evidence="6 7">DSM 21838</strain>
    </source>
</reference>
<keyword evidence="2" id="KW-0233">DNA recombination</keyword>
<protein>
    <submittedName>
        <fullName evidence="6">Site-specific recombinase XerD</fullName>
    </submittedName>
</protein>
<organism evidence="6 7">
    <name type="scientific">Georgenia soli</name>
    <dbReference type="NCBI Taxonomy" id="638953"/>
    <lineage>
        <taxon>Bacteria</taxon>
        <taxon>Bacillati</taxon>
        <taxon>Actinomycetota</taxon>
        <taxon>Actinomycetes</taxon>
        <taxon>Micrococcales</taxon>
        <taxon>Bogoriellaceae</taxon>
        <taxon>Georgenia</taxon>
    </lineage>
</organism>
<dbReference type="GO" id="GO:0015074">
    <property type="term" value="P:DNA integration"/>
    <property type="evidence" value="ECO:0007669"/>
    <property type="project" value="InterPro"/>
</dbReference>
<dbReference type="InterPro" id="IPR050090">
    <property type="entry name" value="Tyrosine_recombinase_XerCD"/>
</dbReference>
<accession>A0A2A9EL60</accession>
<evidence type="ECO:0000256" key="1">
    <source>
        <dbReference type="ARBA" id="ARBA00023125"/>
    </source>
</evidence>